<dbReference type="KEGG" id="npy:NPRO_19280"/>
<proteinExistence type="predicted"/>
<feature type="compositionally biased region" description="Low complexity" evidence="1">
    <location>
        <begin position="1"/>
        <end position="15"/>
    </location>
</feature>
<evidence type="ECO:0000256" key="1">
    <source>
        <dbReference type="SAM" id="MobiDB-lite"/>
    </source>
</evidence>
<accession>A0A809R9T8</accession>
<feature type="compositionally biased region" description="Polar residues" evidence="1">
    <location>
        <begin position="25"/>
        <end position="40"/>
    </location>
</feature>
<protein>
    <submittedName>
        <fullName evidence="2">Uncharacterized protein</fullName>
    </submittedName>
</protein>
<gene>
    <name evidence="2" type="ORF">NPRO_19280</name>
</gene>
<evidence type="ECO:0000313" key="2">
    <source>
        <dbReference type="EMBL" id="BBO24333.1"/>
    </source>
</evidence>
<name>A0A809R9T8_9BACT</name>
<sequence>MSSQSGSSGLSAGKGIARLPLNGQDLDQNNAISPSNGVGTTLNPGEEKIMLIRIANGGAATLPVSIHLNLGG</sequence>
<evidence type="ECO:0000313" key="3">
    <source>
        <dbReference type="Proteomes" id="UP000662873"/>
    </source>
</evidence>
<dbReference type="EMBL" id="AP021858">
    <property type="protein sequence ID" value="BBO24333.1"/>
    <property type="molecule type" value="Genomic_DNA"/>
</dbReference>
<reference evidence="2" key="1">
    <citation type="journal article" name="DNA Res.">
        <title>The physiological potential of anammox bacteria as revealed by their core genome structure.</title>
        <authorList>
            <person name="Okubo T."/>
            <person name="Toyoda A."/>
            <person name="Fukuhara K."/>
            <person name="Uchiyama I."/>
            <person name="Harigaya Y."/>
            <person name="Kuroiwa M."/>
            <person name="Suzuki T."/>
            <person name="Murakami Y."/>
            <person name="Suwa Y."/>
            <person name="Takami H."/>
        </authorList>
    </citation>
    <scope>NUCLEOTIDE SEQUENCE</scope>
    <source>
        <strain evidence="2">317325-2</strain>
    </source>
</reference>
<dbReference type="AlphaFoldDB" id="A0A809R9T8"/>
<dbReference type="Proteomes" id="UP000662873">
    <property type="component" value="Chromosome"/>
</dbReference>
<feature type="region of interest" description="Disordered" evidence="1">
    <location>
        <begin position="1"/>
        <end position="40"/>
    </location>
</feature>
<organism evidence="2 3">
    <name type="scientific">Candidatus Nitrosymbiomonas proteolyticus</name>
    <dbReference type="NCBI Taxonomy" id="2608984"/>
    <lineage>
        <taxon>Bacteria</taxon>
        <taxon>Bacillati</taxon>
        <taxon>Armatimonadota</taxon>
        <taxon>Armatimonadota incertae sedis</taxon>
        <taxon>Candidatus Nitrosymbiomonas</taxon>
    </lineage>
</organism>